<evidence type="ECO:0000313" key="2">
    <source>
        <dbReference type="Proteomes" id="UP001527882"/>
    </source>
</evidence>
<keyword evidence="2" id="KW-1185">Reference proteome</keyword>
<dbReference type="EMBL" id="JAQAGZ010000007">
    <property type="protein sequence ID" value="MCZ8513177.1"/>
    <property type="molecule type" value="Genomic_DNA"/>
</dbReference>
<dbReference type="InterPro" id="IPR023198">
    <property type="entry name" value="PGP-like_dom2"/>
</dbReference>
<gene>
    <name evidence="1" type="ORF">O9H85_12220</name>
</gene>
<reference evidence="1 2" key="1">
    <citation type="submission" date="2022-12" db="EMBL/GenBank/DDBJ databases">
        <title>Draft genome sequence of Paenibacillus sp. dW9.</title>
        <authorList>
            <person name="Choi E.-W."/>
            <person name="Kim D.-U."/>
        </authorList>
    </citation>
    <scope>NUCLEOTIDE SEQUENCE [LARGE SCALE GENOMIC DNA]</scope>
    <source>
        <strain evidence="2">dW9</strain>
    </source>
</reference>
<comment type="caution">
    <text evidence="1">The sequence shown here is derived from an EMBL/GenBank/DDBJ whole genome shotgun (WGS) entry which is preliminary data.</text>
</comment>
<dbReference type="InterPro" id="IPR036412">
    <property type="entry name" value="HAD-like_sf"/>
</dbReference>
<name>A0ABT4Q8H6_9BACL</name>
<dbReference type="RefSeq" id="WP_269881666.1">
    <property type="nucleotide sequence ID" value="NZ_JAQAGZ010000007.1"/>
</dbReference>
<dbReference type="Pfam" id="PF00702">
    <property type="entry name" value="Hydrolase"/>
    <property type="match status" value="1"/>
</dbReference>
<evidence type="ECO:0008006" key="3">
    <source>
        <dbReference type="Google" id="ProtNLM"/>
    </source>
</evidence>
<evidence type="ECO:0000313" key="1">
    <source>
        <dbReference type="EMBL" id="MCZ8513177.1"/>
    </source>
</evidence>
<accession>A0ABT4Q8H6</accession>
<dbReference type="Proteomes" id="UP001527882">
    <property type="component" value="Unassembled WGS sequence"/>
</dbReference>
<organism evidence="1 2">
    <name type="scientific">Paenibacillus gyeongsangnamensis</name>
    <dbReference type="NCBI Taxonomy" id="3388067"/>
    <lineage>
        <taxon>Bacteria</taxon>
        <taxon>Bacillati</taxon>
        <taxon>Bacillota</taxon>
        <taxon>Bacilli</taxon>
        <taxon>Bacillales</taxon>
        <taxon>Paenibacillaceae</taxon>
        <taxon>Paenibacillus</taxon>
    </lineage>
</organism>
<sequence length="107" mass="12196">MDIEAVIFDLDGVLVHTDHHHYLAWKVLCDGEDIPFDETINDRLRGVSRMVCVNIILEKTVRTYSQQEKIHLAERKNGYYKEMLQSLSAADLPSGVVETLDQLRAPG</sequence>
<protein>
    <recommendedName>
        <fullName evidence="3">Beta-phosphoglucomutase</fullName>
    </recommendedName>
</protein>
<dbReference type="SUPFAM" id="SSF56784">
    <property type="entry name" value="HAD-like"/>
    <property type="match status" value="1"/>
</dbReference>
<proteinExistence type="predicted"/>
<dbReference type="Gene3D" id="1.10.150.240">
    <property type="entry name" value="Putative phosphatase, domain 2"/>
    <property type="match status" value="1"/>
</dbReference>